<dbReference type="SUPFAM" id="SSF88659">
    <property type="entry name" value="Sigma3 and sigma4 domains of RNA polymerase sigma factors"/>
    <property type="match status" value="1"/>
</dbReference>
<keyword evidence="3" id="KW-0731">Sigma factor</keyword>
<dbReference type="CDD" id="cd06171">
    <property type="entry name" value="Sigma70_r4"/>
    <property type="match status" value="1"/>
</dbReference>
<dbReference type="NCBIfam" id="TIGR02937">
    <property type="entry name" value="sigma70-ECF"/>
    <property type="match status" value="1"/>
</dbReference>
<proteinExistence type="inferred from homology"/>
<reference evidence="7 8" key="1">
    <citation type="submission" date="2019-07" db="EMBL/GenBank/DDBJ databases">
        <title>Paenibacillus ottowii sp. nov. isolated from a fermentation system processing bovine manure.</title>
        <authorList>
            <person name="Velazquez L.F."/>
            <person name="Rajbanshi S."/>
            <person name="Guan S."/>
            <person name="Hinchee M."/>
            <person name="Welsh A."/>
        </authorList>
    </citation>
    <scope>NUCLEOTIDE SEQUENCE [LARGE SCALE GENOMIC DNA]</scope>
    <source>
        <strain evidence="7 8">MS2379</strain>
    </source>
</reference>
<evidence type="ECO:0000259" key="6">
    <source>
        <dbReference type="Pfam" id="PF08281"/>
    </source>
</evidence>
<dbReference type="Proteomes" id="UP000319219">
    <property type="component" value="Unassembled WGS sequence"/>
</dbReference>
<keyword evidence="4" id="KW-0804">Transcription</keyword>
<keyword evidence="8" id="KW-1185">Reference proteome</keyword>
<dbReference type="InterPro" id="IPR014284">
    <property type="entry name" value="RNA_pol_sigma-70_dom"/>
</dbReference>
<feature type="domain" description="RNA polymerase sigma-70 region 2" evidence="5">
    <location>
        <begin position="22"/>
        <end position="87"/>
    </location>
</feature>
<dbReference type="InterPro" id="IPR013324">
    <property type="entry name" value="RNA_pol_sigma_r3/r4-like"/>
</dbReference>
<feature type="domain" description="RNA polymerase sigma factor 70 region 4 type 2" evidence="6">
    <location>
        <begin position="122"/>
        <end position="172"/>
    </location>
</feature>
<dbReference type="PANTHER" id="PTHR43133">
    <property type="entry name" value="RNA POLYMERASE ECF-TYPE SIGMA FACTO"/>
    <property type="match status" value="1"/>
</dbReference>
<dbReference type="InterPro" id="IPR013249">
    <property type="entry name" value="RNA_pol_sigma70_r4_t2"/>
</dbReference>
<dbReference type="InterPro" id="IPR039425">
    <property type="entry name" value="RNA_pol_sigma-70-like"/>
</dbReference>
<evidence type="ECO:0000256" key="4">
    <source>
        <dbReference type="ARBA" id="ARBA00023163"/>
    </source>
</evidence>
<organism evidence="7 8">
    <name type="scientific">Paenibacillus ottowii</name>
    <dbReference type="NCBI Taxonomy" id="2315729"/>
    <lineage>
        <taxon>Bacteria</taxon>
        <taxon>Bacillati</taxon>
        <taxon>Bacillota</taxon>
        <taxon>Bacilli</taxon>
        <taxon>Bacillales</taxon>
        <taxon>Paenibacillaceae</taxon>
        <taxon>Paenibacillus</taxon>
    </lineage>
</organism>
<dbReference type="EMBL" id="VIJZ01000009">
    <property type="protein sequence ID" value="TQR97049.1"/>
    <property type="molecule type" value="Genomic_DNA"/>
</dbReference>
<name>A0ABY3B6G5_9BACL</name>
<dbReference type="RefSeq" id="WP_142614000.1">
    <property type="nucleotide sequence ID" value="NZ_VIJZ01000009.1"/>
</dbReference>
<dbReference type="InterPro" id="IPR013325">
    <property type="entry name" value="RNA_pol_sigma_r2"/>
</dbReference>
<dbReference type="PANTHER" id="PTHR43133:SF51">
    <property type="entry name" value="RNA POLYMERASE SIGMA FACTOR"/>
    <property type="match status" value="1"/>
</dbReference>
<dbReference type="InterPro" id="IPR007627">
    <property type="entry name" value="RNA_pol_sigma70_r2"/>
</dbReference>
<evidence type="ECO:0000256" key="2">
    <source>
        <dbReference type="ARBA" id="ARBA00023015"/>
    </source>
</evidence>
<dbReference type="Gene3D" id="1.10.10.10">
    <property type="entry name" value="Winged helix-like DNA-binding domain superfamily/Winged helix DNA-binding domain"/>
    <property type="match status" value="1"/>
</dbReference>
<dbReference type="InterPro" id="IPR036388">
    <property type="entry name" value="WH-like_DNA-bd_sf"/>
</dbReference>
<dbReference type="Pfam" id="PF08281">
    <property type="entry name" value="Sigma70_r4_2"/>
    <property type="match status" value="1"/>
</dbReference>
<sequence length="188" mass="21734">MDNEQLWMQQCRDGDKDAFYQLVKPYLDRVYSTSVAILHSTHLAEDAVQNAMIEAYRAIMNGKEIRSFGSWFKQIAAMRAMDLARLRSKQTKRTGHLDNTELIDSKDLPIDAVMKKESGHRLLSQVMSLDTRHRSVIVLYYYQEMSVEEISEVLGVKEGTVKSRLHTARMKLLKLNQNINPKKVIFDV</sequence>
<dbReference type="Gene3D" id="1.10.1740.10">
    <property type="match status" value="1"/>
</dbReference>
<comment type="similarity">
    <text evidence="1">Belongs to the sigma-70 factor family. ECF subfamily.</text>
</comment>
<evidence type="ECO:0000256" key="1">
    <source>
        <dbReference type="ARBA" id="ARBA00010641"/>
    </source>
</evidence>
<dbReference type="SUPFAM" id="SSF88946">
    <property type="entry name" value="Sigma2 domain of RNA polymerase sigma factors"/>
    <property type="match status" value="1"/>
</dbReference>
<evidence type="ECO:0000313" key="7">
    <source>
        <dbReference type="EMBL" id="TQR97049.1"/>
    </source>
</evidence>
<evidence type="ECO:0000313" key="8">
    <source>
        <dbReference type="Proteomes" id="UP000319219"/>
    </source>
</evidence>
<keyword evidence="2" id="KW-0805">Transcription regulation</keyword>
<gene>
    <name evidence="7" type="ORF">FKV70_20210</name>
</gene>
<protein>
    <submittedName>
        <fullName evidence="7">RNA polymerase sigma factor</fullName>
    </submittedName>
</protein>
<evidence type="ECO:0000256" key="3">
    <source>
        <dbReference type="ARBA" id="ARBA00023082"/>
    </source>
</evidence>
<evidence type="ECO:0000259" key="5">
    <source>
        <dbReference type="Pfam" id="PF04542"/>
    </source>
</evidence>
<comment type="caution">
    <text evidence="7">The sequence shown here is derived from an EMBL/GenBank/DDBJ whole genome shotgun (WGS) entry which is preliminary data.</text>
</comment>
<dbReference type="Pfam" id="PF04542">
    <property type="entry name" value="Sigma70_r2"/>
    <property type="match status" value="1"/>
</dbReference>
<accession>A0ABY3B6G5</accession>